<gene>
    <name evidence="1" type="ORF">UFOVP222_90</name>
</gene>
<organism evidence="1">
    <name type="scientific">uncultured Caudovirales phage</name>
    <dbReference type="NCBI Taxonomy" id="2100421"/>
    <lineage>
        <taxon>Viruses</taxon>
        <taxon>Duplodnaviria</taxon>
        <taxon>Heunggongvirae</taxon>
        <taxon>Uroviricota</taxon>
        <taxon>Caudoviricetes</taxon>
        <taxon>Peduoviridae</taxon>
        <taxon>Maltschvirus</taxon>
        <taxon>Maltschvirus maltsch</taxon>
    </lineage>
</organism>
<accession>A0A6J7WNS0</accession>
<evidence type="ECO:0000313" key="1">
    <source>
        <dbReference type="EMBL" id="CAB5219566.1"/>
    </source>
</evidence>
<proteinExistence type="predicted"/>
<dbReference type="EMBL" id="LR798269">
    <property type="protein sequence ID" value="CAB5219566.1"/>
    <property type="molecule type" value="Genomic_DNA"/>
</dbReference>
<name>A0A6J7WNS0_9CAUD</name>
<reference evidence="1" key="1">
    <citation type="submission" date="2020-05" db="EMBL/GenBank/DDBJ databases">
        <authorList>
            <person name="Chiriac C."/>
            <person name="Salcher M."/>
            <person name="Ghai R."/>
            <person name="Kavagutti S V."/>
        </authorList>
    </citation>
    <scope>NUCLEOTIDE SEQUENCE</scope>
</reference>
<protein>
    <submittedName>
        <fullName evidence="1">Uncharacterized protein</fullName>
    </submittedName>
</protein>
<sequence>MTKLNNAQPAKATDTQLGTVIKPDWAERLQRTFRRKYDLGFAEGHSAGYDKGFLDGSRKALTEGRKVFIKRITKELIAGEGIASEDTQEALKMAIALIRKVK</sequence>